<gene>
    <name evidence="1" type="ORF">SV7mr_20010</name>
</gene>
<name>A0A517STN7_9BACT</name>
<dbReference type="RefSeq" id="WP_145271408.1">
    <property type="nucleotide sequence ID" value="NZ_CP036272.1"/>
</dbReference>
<sequence>MNYEYKYLNLTQLGKLFDVTSHVSGKWLKELGLRSADGKPSARAFNEGFVVQADNGRGGYYYVWHRKKTIAELESAGHRQIDSTEADEVSLHGPFDLSNNGSNGYEIKNSDGATCVWLVGEEFQANRLVSLMNLAHKRGHL</sequence>
<proteinExistence type="predicted"/>
<dbReference type="OrthoDB" id="285669at2"/>
<accession>A0A517STN7</accession>
<dbReference type="EMBL" id="CP036272">
    <property type="protein sequence ID" value="QDT59494.1"/>
    <property type="molecule type" value="Genomic_DNA"/>
</dbReference>
<dbReference type="Proteomes" id="UP000315003">
    <property type="component" value="Chromosome"/>
</dbReference>
<evidence type="ECO:0000313" key="2">
    <source>
        <dbReference type="Proteomes" id="UP000315003"/>
    </source>
</evidence>
<evidence type="ECO:0000313" key="1">
    <source>
        <dbReference type="EMBL" id="QDT59494.1"/>
    </source>
</evidence>
<organism evidence="1 2">
    <name type="scientific">Stieleria bergensis</name>
    <dbReference type="NCBI Taxonomy" id="2528025"/>
    <lineage>
        <taxon>Bacteria</taxon>
        <taxon>Pseudomonadati</taxon>
        <taxon>Planctomycetota</taxon>
        <taxon>Planctomycetia</taxon>
        <taxon>Pirellulales</taxon>
        <taxon>Pirellulaceae</taxon>
        <taxon>Stieleria</taxon>
    </lineage>
</organism>
<keyword evidence="2" id="KW-1185">Reference proteome</keyword>
<dbReference type="AlphaFoldDB" id="A0A517STN7"/>
<reference evidence="1 2" key="1">
    <citation type="submission" date="2019-02" db="EMBL/GenBank/DDBJ databases">
        <title>Deep-cultivation of Planctomycetes and their phenomic and genomic characterization uncovers novel biology.</title>
        <authorList>
            <person name="Wiegand S."/>
            <person name="Jogler M."/>
            <person name="Boedeker C."/>
            <person name="Pinto D."/>
            <person name="Vollmers J."/>
            <person name="Rivas-Marin E."/>
            <person name="Kohn T."/>
            <person name="Peeters S.H."/>
            <person name="Heuer A."/>
            <person name="Rast P."/>
            <person name="Oberbeckmann S."/>
            <person name="Bunk B."/>
            <person name="Jeske O."/>
            <person name="Meyerdierks A."/>
            <person name="Storesund J.E."/>
            <person name="Kallscheuer N."/>
            <person name="Luecker S."/>
            <person name="Lage O.M."/>
            <person name="Pohl T."/>
            <person name="Merkel B.J."/>
            <person name="Hornburger P."/>
            <person name="Mueller R.-W."/>
            <person name="Bruemmer F."/>
            <person name="Labrenz M."/>
            <person name="Spormann A.M."/>
            <person name="Op den Camp H."/>
            <person name="Overmann J."/>
            <person name="Amann R."/>
            <person name="Jetten M.S.M."/>
            <person name="Mascher T."/>
            <person name="Medema M.H."/>
            <person name="Devos D.P."/>
            <person name="Kaster A.-K."/>
            <person name="Ovreas L."/>
            <person name="Rohde M."/>
            <person name="Galperin M.Y."/>
            <person name="Jogler C."/>
        </authorList>
    </citation>
    <scope>NUCLEOTIDE SEQUENCE [LARGE SCALE GENOMIC DNA]</scope>
    <source>
        <strain evidence="1 2">SV_7m_r</strain>
    </source>
</reference>
<protein>
    <submittedName>
        <fullName evidence="1">Uncharacterized protein</fullName>
    </submittedName>
</protein>